<name>A0A4Y2IN20_ARAVE</name>
<dbReference type="OrthoDB" id="8063408at2759"/>
<gene>
    <name evidence="1" type="ORF">AVEN_105179_1</name>
</gene>
<organism evidence="1 2">
    <name type="scientific">Araneus ventricosus</name>
    <name type="common">Orbweaver spider</name>
    <name type="synonym">Epeira ventricosa</name>
    <dbReference type="NCBI Taxonomy" id="182803"/>
    <lineage>
        <taxon>Eukaryota</taxon>
        <taxon>Metazoa</taxon>
        <taxon>Ecdysozoa</taxon>
        <taxon>Arthropoda</taxon>
        <taxon>Chelicerata</taxon>
        <taxon>Arachnida</taxon>
        <taxon>Araneae</taxon>
        <taxon>Araneomorphae</taxon>
        <taxon>Entelegynae</taxon>
        <taxon>Araneoidea</taxon>
        <taxon>Araneidae</taxon>
        <taxon>Araneus</taxon>
    </lineage>
</organism>
<reference evidence="1 2" key="1">
    <citation type="journal article" date="2019" name="Sci. Rep.">
        <title>Orb-weaving spider Araneus ventricosus genome elucidates the spidroin gene catalogue.</title>
        <authorList>
            <person name="Kono N."/>
            <person name="Nakamura H."/>
            <person name="Ohtoshi R."/>
            <person name="Moran D.A.P."/>
            <person name="Shinohara A."/>
            <person name="Yoshida Y."/>
            <person name="Fujiwara M."/>
            <person name="Mori M."/>
            <person name="Tomita M."/>
            <person name="Arakawa K."/>
        </authorList>
    </citation>
    <scope>NUCLEOTIDE SEQUENCE [LARGE SCALE GENOMIC DNA]</scope>
</reference>
<accession>A0A4Y2IN20</accession>
<evidence type="ECO:0000313" key="1">
    <source>
        <dbReference type="EMBL" id="GBM78589.1"/>
    </source>
</evidence>
<comment type="caution">
    <text evidence="1">The sequence shown here is derived from an EMBL/GenBank/DDBJ whole genome shotgun (WGS) entry which is preliminary data.</text>
</comment>
<keyword evidence="2" id="KW-1185">Reference proteome</keyword>
<sequence>MSLKVHFLVLHLDYFPENLGAVSEEQGERFQQDIKEMERRYQGKGNVSMIADYCWMLQRDNPCKVHKRKSDKRTFEIIGNSYPKHPDLVRSRPVNLKTNRRDKKLSSEVDCKIDLITSGTCDSFYGVRPVFGSGPYKPHHHYYTHQRSKTPLTYPAASHLRTRDAGLDSRGRDPDLSRLYRVTSRPVGRLQIDLLGSQSSVWVYRLGSPVECERFWKLSLELYPLCELVSCYTSSGIESAVPVLISELLSVSVANLCKCSFPC</sequence>
<dbReference type="AlphaFoldDB" id="A0A4Y2IN20"/>
<protein>
    <submittedName>
        <fullName evidence="1">Uncharacterized protein</fullName>
    </submittedName>
</protein>
<dbReference type="EMBL" id="BGPR01002763">
    <property type="protein sequence ID" value="GBM78589.1"/>
    <property type="molecule type" value="Genomic_DNA"/>
</dbReference>
<evidence type="ECO:0000313" key="2">
    <source>
        <dbReference type="Proteomes" id="UP000499080"/>
    </source>
</evidence>
<dbReference type="PANTHER" id="PTHR46114:SF1">
    <property type="entry name" value="ZAD DOMAIN-CONTAINING PROTEIN"/>
    <property type="match status" value="1"/>
</dbReference>
<proteinExistence type="predicted"/>
<dbReference type="Proteomes" id="UP000499080">
    <property type="component" value="Unassembled WGS sequence"/>
</dbReference>
<dbReference type="PANTHER" id="PTHR46114">
    <property type="entry name" value="APPLE DOMAIN-CONTAINING PROTEIN"/>
    <property type="match status" value="1"/>
</dbReference>